<evidence type="ECO:0000313" key="2">
    <source>
        <dbReference type="Proteomes" id="UP000287233"/>
    </source>
</evidence>
<reference evidence="2" key="1">
    <citation type="submission" date="2018-12" db="EMBL/GenBank/DDBJ databases">
        <title>Complete genome sequence of an uncultured bacterium of the candidate phylum Bipolaricaulota.</title>
        <authorList>
            <person name="Kadnikov V.V."/>
            <person name="Mardanov A.V."/>
            <person name="Beletsky A.V."/>
            <person name="Frank Y.A."/>
            <person name="Karnachuk O.V."/>
            <person name="Ravin N.V."/>
        </authorList>
    </citation>
    <scope>NUCLEOTIDE SEQUENCE [LARGE SCALE GENOMIC DNA]</scope>
</reference>
<proteinExistence type="predicted"/>
<dbReference type="Proteomes" id="UP000287233">
    <property type="component" value="Chromosome"/>
</dbReference>
<accession>A0A410FVI6</accession>
<gene>
    <name evidence="1" type="ORF">BIP78_1202</name>
</gene>
<dbReference type="KEGG" id="bih:BIP78_1202"/>
<organism evidence="1 2">
    <name type="scientific">Bipolaricaulis sibiricus</name>
    <dbReference type="NCBI Taxonomy" id="2501609"/>
    <lineage>
        <taxon>Bacteria</taxon>
        <taxon>Candidatus Bipolaricaulota</taxon>
        <taxon>Candidatus Bipolaricaulia</taxon>
        <taxon>Candidatus Bipolaricaulales</taxon>
        <taxon>Candidatus Bipolaricaulaceae</taxon>
        <taxon>Candidatus Bipolaricaulis</taxon>
    </lineage>
</organism>
<name>A0A410FVI6_BIPS1</name>
<dbReference type="AlphaFoldDB" id="A0A410FVI6"/>
<protein>
    <submittedName>
        <fullName evidence="1">Uncharacterized protein</fullName>
    </submittedName>
</protein>
<sequence length="388" mass="42084">MSRLSVSIIGTAGPEPRYWPRTVFSSELAEGVVLALTVGPRSPREVARELQCGEADLEKVLAQLQALRAVRAEEDGRLALDFSLLTADDLRVVDEVAPSLGRGLAEHVLERGEAIHAALDRLPGAESPVRRAQYTFATVGCAGLDWGGIATLQRLGYVSPGREYPDGGRYVLIAEERREVVRAKDYCGSHTGCGDRYVFTSFGDHSGPRYCLPDLFFRVEWAVGKAEWPPELAAAVTAVVAHGQKKLYDELGAMMAGGRPATGPCREFLARLGYLADGAPLVPVFTAATVGPVRETVAAVAQAVAQWAERTVPRLGEVLPGLTPVRLGVDRGHILNHIWHFIFAEANRFLAEEGFMLDPEPGPGGQGRYLAWVAEAGFYRALDWVEGR</sequence>
<evidence type="ECO:0000313" key="1">
    <source>
        <dbReference type="EMBL" id="QAA76968.1"/>
    </source>
</evidence>
<dbReference type="EMBL" id="CP034928">
    <property type="protein sequence ID" value="QAA76968.1"/>
    <property type="molecule type" value="Genomic_DNA"/>
</dbReference>